<feature type="signal peptide" evidence="1">
    <location>
        <begin position="1"/>
        <end position="18"/>
    </location>
</feature>
<accession>A0ABX2E5R8</accession>
<feature type="domain" description="DUF3857" evidence="3">
    <location>
        <begin position="94"/>
        <end position="213"/>
    </location>
</feature>
<proteinExistence type="predicted"/>
<dbReference type="Gene3D" id="3.10.620.30">
    <property type="match status" value="1"/>
</dbReference>
<dbReference type="SUPFAM" id="SSF54001">
    <property type="entry name" value="Cysteine proteinases"/>
    <property type="match status" value="1"/>
</dbReference>
<comment type="caution">
    <text evidence="4">The sequence shown here is derived from an EMBL/GenBank/DDBJ whole genome shotgun (WGS) entry which is preliminary data.</text>
</comment>
<dbReference type="InterPro" id="IPR024618">
    <property type="entry name" value="DUF3857"/>
</dbReference>
<name>A0ABX2E5R8_9FLAO</name>
<gene>
    <name evidence="4" type="ORF">HNV10_09400</name>
</gene>
<dbReference type="Proteomes" id="UP000805085">
    <property type="component" value="Unassembled WGS sequence"/>
</dbReference>
<dbReference type="EMBL" id="JABRWQ010000004">
    <property type="protein sequence ID" value="NRD23453.1"/>
    <property type="molecule type" value="Genomic_DNA"/>
</dbReference>
<dbReference type="RefSeq" id="WP_173301096.1">
    <property type="nucleotide sequence ID" value="NZ_JABRWQ010000004.1"/>
</dbReference>
<dbReference type="Gene3D" id="2.60.40.3140">
    <property type="match status" value="1"/>
</dbReference>
<reference evidence="4 5" key="1">
    <citation type="journal article" date="2015" name="Int. J. Syst. Evol. Microbiol.">
        <title>Winogradskyella litoriviva sp. nov., isolated from coastal seawater.</title>
        <authorList>
            <person name="Nedashkovskaya O.I."/>
            <person name="Kukhlevskiy A.D."/>
            <person name="Zhukova N.V."/>
            <person name="Kim S.J."/>
            <person name="Rhee S.K."/>
            <person name="Mikhailov V.V."/>
        </authorList>
    </citation>
    <scope>NUCLEOTIDE SEQUENCE [LARGE SCALE GENOMIC DNA]</scope>
    <source>
        <strain evidence="4 5">KMM6491</strain>
    </source>
</reference>
<dbReference type="Pfam" id="PF12969">
    <property type="entry name" value="DUF3857"/>
    <property type="match status" value="1"/>
</dbReference>
<evidence type="ECO:0000313" key="4">
    <source>
        <dbReference type="EMBL" id="NRD23453.1"/>
    </source>
</evidence>
<evidence type="ECO:0000313" key="5">
    <source>
        <dbReference type="Proteomes" id="UP000805085"/>
    </source>
</evidence>
<protein>
    <submittedName>
        <fullName evidence="4">DUF3857 domain-containing protein</fullName>
    </submittedName>
</protein>
<evidence type="ECO:0000259" key="3">
    <source>
        <dbReference type="Pfam" id="PF12969"/>
    </source>
</evidence>
<dbReference type="Pfam" id="PF01841">
    <property type="entry name" value="Transglut_core"/>
    <property type="match status" value="1"/>
</dbReference>
<dbReference type="InterPro" id="IPR038765">
    <property type="entry name" value="Papain-like_cys_pep_sf"/>
</dbReference>
<sequence length="636" mass="73848">MKTLSLLFLVLTSFFCYSQNLDEYNATYPEDDVITLSLNKHISITKSKSSLSIKEIVNRKDFYLTNKRLTHATESVNYNTFNTIKNITAFTENNISDKITKSFVRDFNDEDVLVRGVFYNDQKKKSFSFPNVNKGSITHLSYEKTINDPHFLPSFLISDNVPIEKAEVSISFPNDVDVAFTTFNLENIDTNFEEIKDSDITTYKWTLKSIPKINRNYDFSPIYYIPQIIVHIKSYTINGESFPVLSNTSDLYSWYRSLIRNINNTDQSELKNKSLELIKGIESEEEKIKKIYYFVQNEINYIAFEDGLNGFIPRDAKNIYVNKYGDCKDMANLLNQMLHYAGINSYLTWIGTRKKPYSYTDVPTPITDNHMITAVKINDNYTFLDATAKYLGYGFPSPSIQGKEALIGLSETEFKIIKVPEVPASQNTSTIFSELELSNTTLIGNHKVELTGFEKLHMHHKLERKDNDDISFLESALKFGKKRTHIKDIKYKNLELADDTLLIEFSSETERYIKKIENNIYLKPHLDFNLLSEIVKNEEKDFDKKINHKYKKSFITKLNISGDYADITIPENSNFNHPYFNFKIQYKLSQDSKILEIEKHITINTLKIEVIDIEDWNHFIKALNKANKQSIVLTHL</sequence>
<feature type="chain" id="PRO_5045461343" evidence="1">
    <location>
        <begin position="19"/>
        <end position="636"/>
    </location>
</feature>
<dbReference type="InterPro" id="IPR002931">
    <property type="entry name" value="Transglutaminase-like"/>
</dbReference>
<feature type="domain" description="Transglutaminase-like" evidence="2">
    <location>
        <begin position="276"/>
        <end position="382"/>
    </location>
</feature>
<keyword evidence="1" id="KW-0732">Signal</keyword>
<evidence type="ECO:0000259" key="2">
    <source>
        <dbReference type="Pfam" id="PF01841"/>
    </source>
</evidence>
<organism evidence="4 5">
    <name type="scientific">Winogradskyella litoriviva</name>
    <dbReference type="NCBI Taxonomy" id="1220182"/>
    <lineage>
        <taxon>Bacteria</taxon>
        <taxon>Pseudomonadati</taxon>
        <taxon>Bacteroidota</taxon>
        <taxon>Flavobacteriia</taxon>
        <taxon>Flavobacteriales</taxon>
        <taxon>Flavobacteriaceae</taxon>
        <taxon>Winogradskyella</taxon>
    </lineage>
</organism>
<keyword evidence="5" id="KW-1185">Reference proteome</keyword>
<evidence type="ECO:0000256" key="1">
    <source>
        <dbReference type="SAM" id="SignalP"/>
    </source>
</evidence>